<sequence length="150" mass="16869">MENRRILYKTVFERMLAYGSSVRCLHPSVSMARKIPTIQRSFLLNISGAYSTTATATSQVILGIAPIHLQLQQESRFINICRLNQPSSIEDFPHPDQIEVKVSGWVFQPSKHLKKSQISLEDGGNSKNFNNIYSDGSKTEFGAGLCFLYL</sequence>
<gene>
    <name evidence="1" type="ORF">AVEN_138943_1</name>
</gene>
<comment type="caution">
    <text evidence="1">The sequence shown here is derived from an EMBL/GenBank/DDBJ whole genome shotgun (WGS) entry which is preliminary data.</text>
</comment>
<keyword evidence="2" id="KW-1185">Reference proteome</keyword>
<dbReference type="Proteomes" id="UP000499080">
    <property type="component" value="Unassembled WGS sequence"/>
</dbReference>
<evidence type="ECO:0000313" key="1">
    <source>
        <dbReference type="EMBL" id="GBN21379.1"/>
    </source>
</evidence>
<accession>A0A4Y2M3S0</accession>
<proteinExistence type="predicted"/>
<dbReference type="AlphaFoldDB" id="A0A4Y2M3S0"/>
<name>A0A4Y2M3S0_ARAVE</name>
<reference evidence="1 2" key="1">
    <citation type="journal article" date="2019" name="Sci. Rep.">
        <title>Orb-weaving spider Araneus ventricosus genome elucidates the spidroin gene catalogue.</title>
        <authorList>
            <person name="Kono N."/>
            <person name="Nakamura H."/>
            <person name="Ohtoshi R."/>
            <person name="Moran D.A.P."/>
            <person name="Shinohara A."/>
            <person name="Yoshida Y."/>
            <person name="Fujiwara M."/>
            <person name="Mori M."/>
            <person name="Tomita M."/>
            <person name="Arakawa K."/>
        </authorList>
    </citation>
    <scope>NUCLEOTIDE SEQUENCE [LARGE SCALE GENOMIC DNA]</scope>
</reference>
<protein>
    <submittedName>
        <fullName evidence="1">Uncharacterized protein</fullName>
    </submittedName>
</protein>
<organism evidence="1 2">
    <name type="scientific">Araneus ventricosus</name>
    <name type="common">Orbweaver spider</name>
    <name type="synonym">Epeira ventricosa</name>
    <dbReference type="NCBI Taxonomy" id="182803"/>
    <lineage>
        <taxon>Eukaryota</taxon>
        <taxon>Metazoa</taxon>
        <taxon>Ecdysozoa</taxon>
        <taxon>Arthropoda</taxon>
        <taxon>Chelicerata</taxon>
        <taxon>Arachnida</taxon>
        <taxon>Araneae</taxon>
        <taxon>Araneomorphae</taxon>
        <taxon>Entelegynae</taxon>
        <taxon>Araneoidea</taxon>
        <taxon>Araneidae</taxon>
        <taxon>Araneus</taxon>
    </lineage>
</organism>
<dbReference type="EMBL" id="BGPR01006725">
    <property type="protein sequence ID" value="GBN21379.1"/>
    <property type="molecule type" value="Genomic_DNA"/>
</dbReference>
<evidence type="ECO:0000313" key="2">
    <source>
        <dbReference type="Proteomes" id="UP000499080"/>
    </source>
</evidence>
<dbReference type="OrthoDB" id="411871at2759"/>